<keyword evidence="1" id="KW-0812">Transmembrane</keyword>
<dbReference type="AlphaFoldDB" id="A0A383E3G3"/>
<keyword evidence="1" id="KW-1133">Transmembrane helix</keyword>
<protein>
    <submittedName>
        <fullName evidence="2">Uncharacterized protein</fullName>
    </submittedName>
</protein>
<organism evidence="2">
    <name type="scientific">marine metagenome</name>
    <dbReference type="NCBI Taxonomy" id="408172"/>
    <lineage>
        <taxon>unclassified sequences</taxon>
        <taxon>metagenomes</taxon>
        <taxon>ecological metagenomes</taxon>
    </lineage>
</organism>
<keyword evidence="1" id="KW-0472">Membrane</keyword>
<feature type="transmembrane region" description="Helical" evidence="1">
    <location>
        <begin position="29"/>
        <end position="48"/>
    </location>
</feature>
<proteinExistence type="predicted"/>
<accession>A0A383E3G3</accession>
<sequence length="232" mass="25576">GDSALMLFLLVVGAFTLLGLQTDGLRMGMLFVGTLLALIFAPMLAGVLGKFINLPEHPLWWELGAGKIWAFIILMTAVLAGTQPLHRKLQHHIKHKLETNRLAEWDRVNSIAGITLGGILGVLYLMLLAGIITPLGYAATQLRPSETAAANEPLGYPLAARLYRDFRTLGLDKSARLFDPATDRYYDATDIAGLLYHNLRGPNMQTTRTRLVAYPALVEAAHTQHLYNILHL</sequence>
<feature type="non-terminal residue" evidence="2">
    <location>
        <position position="232"/>
    </location>
</feature>
<evidence type="ECO:0000256" key="1">
    <source>
        <dbReference type="SAM" id="Phobius"/>
    </source>
</evidence>
<feature type="transmembrane region" description="Helical" evidence="1">
    <location>
        <begin position="6"/>
        <end position="22"/>
    </location>
</feature>
<gene>
    <name evidence="2" type="ORF">METZ01_LOCUS503988</name>
</gene>
<name>A0A383E3G3_9ZZZZ</name>
<feature type="non-terminal residue" evidence="2">
    <location>
        <position position="1"/>
    </location>
</feature>
<feature type="transmembrane region" description="Helical" evidence="1">
    <location>
        <begin position="111"/>
        <end position="137"/>
    </location>
</feature>
<reference evidence="2" key="1">
    <citation type="submission" date="2018-05" db="EMBL/GenBank/DDBJ databases">
        <authorList>
            <person name="Lanie J.A."/>
            <person name="Ng W.-L."/>
            <person name="Kazmierczak K.M."/>
            <person name="Andrzejewski T.M."/>
            <person name="Davidsen T.M."/>
            <person name="Wayne K.J."/>
            <person name="Tettelin H."/>
            <person name="Glass J.I."/>
            <person name="Rusch D."/>
            <person name="Podicherti R."/>
            <person name="Tsui H.-C.T."/>
            <person name="Winkler M.E."/>
        </authorList>
    </citation>
    <scope>NUCLEOTIDE SEQUENCE</scope>
</reference>
<evidence type="ECO:0000313" key="2">
    <source>
        <dbReference type="EMBL" id="SVE51134.1"/>
    </source>
</evidence>
<dbReference type="EMBL" id="UINC01222377">
    <property type="protein sequence ID" value="SVE51134.1"/>
    <property type="molecule type" value="Genomic_DNA"/>
</dbReference>
<feature type="transmembrane region" description="Helical" evidence="1">
    <location>
        <begin position="68"/>
        <end position="86"/>
    </location>
</feature>